<proteinExistence type="predicted"/>
<name>A0A9Q0MQD5_9DIPT</name>
<accession>A0A9Q0MQD5</accession>
<dbReference type="EMBL" id="WJQU01000890">
    <property type="protein sequence ID" value="KAJ6634180.1"/>
    <property type="molecule type" value="Genomic_DNA"/>
</dbReference>
<dbReference type="AlphaFoldDB" id="A0A9Q0MQD5"/>
<gene>
    <name evidence="1" type="ORF">Bhyg_17459</name>
</gene>
<evidence type="ECO:0000313" key="2">
    <source>
        <dbReference type="Proteomes" id="UP001151699"/>
    </source>
</evidence>
<dbReference type="OrthoDB" id="8068359at2759"/>
<protein>
    <submittedName>
        <fullName evidence="1">Uncharacterized protein</fullName>
    </submittedName>
</protein>
<evidence type="ECO:0000313" key="1">
    <source>
        <dbReference type="EMBL" id="KAJ6634180.1"/>
    </source>
</evidence>
<dbReference type="PANTHER" id="PTHR33480:SF1">
    <property type="entry name" value="TYR RECOMBINASE DOMAIN-CONTAINING PROTEIN"/>
    <property type="match status" value="1"/>
</dbReference>
<organism evidence="1 2">
    <name type="scientific">Pseudolycoriella hygida</name>
    <dbReference type="NCBI Taxonomy" id="35572"/>
    <lineage>
        <taxon>Eukaryota</taxon>
        <taxon>Metazoa</taxon>
        <taxon>Ecdysozoa</taxon>
        <taxon>Arthropoda</taxon>
        <taxon>Hexapoda</taxon>
        <taxon>Insecta</taxon>
        <taxon>Pterygota</taxon>
        <taxon>Neoptera</taxon>
        <taxon>Endopterygota</taxon>
        <taxon>Diptera</taxon>
        <taxon>Nematocera</taxon>
        <taxon>Sciaroidea</taxon>
        <taxon>Sciaridae</taxon>
        <taxon>Pseudolycoriella</taxon>
    </lineage>
</organism>
<dbReference type="PANTHER" id="PTHR33480">
    <property type="entry name" value="SET DOMAIN-CONTAINING PROTEIN-RELATED"/>
    <property type="match status" value="1"/>
</dbReference>
<sequence>MEANELKFDHLENLKKLFSQFVSAANNINNLHHDSTLASGQDGVMDKNDVMTSLTSSLNSNKQTDSSVSSHTPSAGLEDVQVVDVTDFYFSSKNDKIDIMTSVNLNQETVETPFPSYDLEDFQIVNVMDCNVMPTLPSYLFHTTPTVISLANAADLPVGSIICLQPEINEIGGEKLPTQFNLQQNSIVNTNFRLTNLTDSEIGKNVDCILMKGSKNNTQMVEYRALSMGFLELKLRSSNKANMFVQTSDQGKKLLPCIYCKNLQTKLGRHLSTIHKNEAEVQELNLLPTGSVERKAALDILKKKGVFEWNTNPEVNKTGQLITSRRPNPKRPKTVEDFGPCSKCTGFLANSSIRHHVCKYKHQPMNNAITRQSTNNEIAQIGSRSVLVLSRATEGRIHSIANDKLRTFIFPVLRQDDITLSIRNDWLVMVYGNKLSLKYPAVFHEAMIRSKLRLTGRLLLELKECDPNITDYSSIFKPKAYDTVIQAIRNIAMFDGQTNRFKKPSTAGRIPRP</sequence>
<reference evidence="1" key="1">
    <citation type="submission" date="2022-07" db="EMBL/GenBank/DDBJ databases">
        <authorList>
            <person name="Trinca V."/>
            <person name="Uliana J.V.C."/>
            <person name="Torres T.T."/>
            <person name="Ward R.J."/>
            <person name="Monesi N."/>
        </authorList>
    </citation>
    <scope>NUCLEOTIDE SEQUENCE</scope>
    <source>
        <strain evidence="1">HSMRA1968</strain>
        <tissue evidence="1">Whole embryos</tissue>
    </source>
</reference>
<keyword evidence="2" id="KW-1185">Reference proteome</keyword>
<dbReference type="Proteomes" id="UP001151699">
    <property type="component" value="Unassembled WGS sequence"/>
</dbReference>
<comment type="caution">
    <text evidence="1">The sequence shown here is derived from an EMBL/GenBank/DDBJ whole genome shotgun (WGS) entry which is preliminary data.</text>
</comment>